<dbReference type="OMA" id="PQVAMGI"/>
<evidence type="ECO:0000313" key="1">
    <source>
        <dbReference type="EnsemblPlants" id="ONIVA02G39420.1"/>
    </source>
</evidence>
<dbReference type="Gramene" id="ONIVA02G39420.1">
    <property type="protein sequence ID" value="ONIVA02G39420.1"/>
    <property type="gene ID" value="ONIVA02G39420"/>
</dbReference>
<dbReference type="Proteomes" id="UP000006591">
    <property type="component" value="Chromosome 2"/>
</dbReference>
<dbReference type="AlphaFoldDB" id="A0A0E0GEL4"/>
<protein>
    <submittedName>
        <fullName evidence="1">Uncharacterized protein</fullName>
    </submittedName>
</protein>
<reference evidence="1" key="1">
    <citation type="submission" date="2015-04" db="UniProtKB">
        <authorList>
            <consortium name="EnsemblPlants"/>
        </authorList>
    </citation>
    <scope>IDENTIFICATION</scope>
    <source>
        <strain evidence="1">SL10</strain>
    </source>
</reference>
<proteinExistence type="predicted"/>
<accession>A0A0E0GEL4</accession>
<keyword evidence="2" id="KW-1185">Reference proteome</keyword>
<name>A0A0E0GEL4_ORYNI</name>
<reference evidence="1" key="2">
    <citation type="submission" date="2018-04" db="EMBL/GenBank/DDBJ databases">
        <title>OnivRS2 (Oryza nivara Reference Sequence Version 2).</title>
        <authorList>
            <person name="Zhang J."/>
            <person name="Kudrna D."/>
            <person name="Lee S."/>
            <person name="Talag J."/>
            <person name="Rajasekar S."/>
            <person name="Welchert J."/>
            <person name="Hsing Y.-I."/>
            <person name="Wing R.A."/>
        </authorList>
    </citation>
    <scope>NUCLEOTIDE SEQUENCE [LARGE SCALE GENOMIC DNA]</scope>
    <source>
        <strain evidence="1">SL10</strain>
    </source>
</reference>
<sequence>MATRRVSGAARPAGYSVLSACRRHRQPEIASLPLVGDAGHRWHSYLLPRRPCLAGRNLYPTTSLPGDTLDRTSSPCRSRPFLRNIVDFRSPSSKLLSSTHIVLLLEENAGRSATTRCLQGIISSSCVPNHRAGVAVDTAEPPKSIDGEALLANASPHHHPLPAGEGHCQVAKVLVADIRKSLIYHPQVAMGIVGPLLPAPVMMRPCWARMSH</sequence>
<organism evidence="1">
    <name type="scientific">Oryza nivara</name>
    <name type="common">Indian wild rice</name>
    <name type="synonym">Oryza sativa f. spontanea</name>
    <dbReference type="NCBI Taxonomy" id="4536"/>
    <lineage>
        <taxon>Eukaryota</taxon>
        <taxon>Viridiplantae</taxon>
        <taxon>Streptophyta</taxon>
        <taxon>Embryophyta</taxon>
        <taxon>Tracheophyta</taxon>
        <taxon>Spermatophyta</taxon>
        <taxon>Magnoliopsida</taxon>
        <taxon>Liliopsida</taxon>
        <taxon>Poales</taxon>
        <taxon>Poaceae</taxon>
        <taxon>BOP clade</taxon>
        <taxon>Oryzoideae</taxon>
        <taxon>Oryzeae</taxon>
        <taxon>Oryzinae</taxon>
        <taxon>Oryza</taxon>
    </lineage>
</organism>
<dbReference type="HOGENOM" id="CLU_1386190_0_0_1"/>
<dbReference type="EnsemblPlants" id="ONIVA02G39420.1">
    <property type="protein sequence ID" value="ONIVA02G39420.1"/>
    <property type="gene ID" value="ONIVA02G39420"/>
</dbReference>
<evidence type="ECO:0000313" key="2">
    <source>
        <dbReference type="Proteomes" id="UP000006591"/>
    </source>
</evidence>